<keyword evidence="8" id="KW-0809">Transit peptide</keyword>
<dbReference type="PANTHER" id="PTHR18919:SF156">
    <property type="entry name" value="ACETYL-COA ACETYLTRANSFERASE, MITOCHONDRIAL"/>
    <property type="match status" value="1"/>
</dbReference>
<feature type="domain" description="Thiolase N-terminal" evidence="14">
    <location>
        <begin position="961"/>
        <end position="1207"/>
    </location>
</feature>
<dbReference type="Pfam" id="PF00108">
    <property type="entry name" value="Thiolase_N"/>
    <property type="match status" value="1"/>
</dbReference>
<evidence type="ECO:0000256" key="7">
    <source>
        <dbReference type="ARBA" id="ARBA00022723"/>
    </source>
</evidence>
<dbReference type="InterPro" id="IPR020615">
    <property type="entry name" value="Thiolase_acyl_enz_int_AS"/>
</dbReference>
<accession>A0A401L6U7</accession>
<feature type="region of interest" description="Disordered" evidence="13">
    <location>
        <begin position="877"/>
        <end position="911"/>
    </location>
</feature>
<evidence type="ECO:0000256" key="11">
    <source>
        <dbReference type="ARBA" id="ARBA00023315"/>
    </source>
</evidence>
<keyword evidence="7" id="KW-0479">Metal-binding</keyword>
<feature type="region of interest" description="Disordered" evidence="13">
    <location>
        <begin position="107"/>
        <end position="126"/>
    </location>
</feature>
<evidence type="ECO:0000256" key="1">
    <source>
        <dbReference type="ARBA" id="ARBA00001958"/>
    </source>
</evidence>
<feature type="compositionally biased region" description="Pro residues" evidence="13">
    <location>
        <begin position="770"/>
        <end position="780"/>
    </location>
</feature>
<proteinExistence type="inferred from homology"/>
<comment type="caution">
    <text evidence="16">The sequence shown here is derived from an EMBL/GenBank/DDBJ whole genome shotgun (WGS) entry which is preliminary data.</text>
</comment>
<dbReference type="InterPro" id="IPR002155">
    <property type="entry name" value="Thiolase"/>
</dbReference>
<dbReference type="PANTHER" id="PTHR18919">
    <property type="entry name" value="ACETYL-COA C-ACYLTRANSFERASE"/>
    <property type="match status" value="1"/>
</dbReference>
<dbReference type="SUPFAM" id="SSF53901">
    <property type="entry name" value="Thiolase-like"/>
    <property type="match status" value="2"/>
</dbReference>
<evidence type="ECO:0000256" key="8">
    <source>
        <dbReference type="ARBA" id="ARBA00022946"/>
    </source>
</evidence>
<dbReference type="NCBIfam" id="TIGR01930">
    <property type="entry name" value="AcCoA-C-Actrans"/>
    <property type="match status" value="1"/>
</dbReference>
<evidence type="ECO:0000256" key="12">
    <source>
        <dbReference type="ARBA" id="ARBA00037924"/>
    </source>
</evidence>
<comment type="pathway">
    <text evidence="12">Metabolic intermediate biosynthesis; (R)-mevalonate biosynthesis; (R)-mevalonate from acetyl-CoA: step 1/3.</text>
</comment>
<dbReference type="STRING" id="105351.A0A401L6U7"/>
<dbReference type="GO" id="GO:0006635">
    <property type="term" value="P:fatty acid beta-oxidation"/>
    <property type="evidence" value="ECO:0007669"/>
    <property type="project" value="TreeGrafter"/>
</dbReference>
<evidence type="ECO:0000256" key="10">
    <source>
        <dbReference type="ARBA" id="ARBA00023128"/>
    </source>
</evidence>
<comment type="cofactor">
    <cofactor evidence="1">
        <name>K(+)</name>
        <dbReference type="ChEBI" id="CHEBI:29103"/>
    </cofactor>
</comment>
<organism evidence="16 17">
    <name type="scientific">Aspergillus awamori</name>
    <name type="common">Black koji mold</name>
    <dbReference type="NCBI Taxonomy" id="105351"/>
    <lineage>
        <taxon>Eukaryota</taxon>
        <taxon>Fungi</taxon>
        <taxon>Dikarya</taxon>
        <taxon>Ascomycota</taxon>
        <taxon>Pezizomycotina</taxon>
        <taxon>Eurotiomycetes</taxon>
        <taxon>Eurotiomycetidae</taxon>
        <taxon>Eurotiales</taxon>
        <taxon>Aspergillaceae</taxon>
        <taxon>Aspergillus</taxon>
    </lineage>
</organism>
<feature type="region of interest" description="Disordered" evidence="13">
    <location>
        <begin position="524"/>
        <end position="545"/>
    </location>
</feature>
<sequence>MDCPSVSEMTISALHKLNDCLQHALLREWAEQLKTYFEKNWRQKLRICATSNGIYDGSGLHTDEFVRPHAVRRLKKLIEGLDECIEIVTKDQDCLFPGCAKHDESMESGCDEAGPKIERPVRPEGGSKLTKAVEKVQLTLEKIGLLAERMADTYNDARDYEAKAKFTYVDYQKLDDPDYKHHRDVDVEGLRRLKQQLVREYHQGYSIDFPKYKAGPSEDLPSGKSAVAYLEQNHRQQVHRLIFAVLRRHHRLSMSRNAAEKRRATAQAAADGTGDVLSENPPTNVFQPQLPSTDAMRQLELGSWSKGPRPETLEGQERTFQCPYCGDMLLEADSERTAWYEHVNRDLLPFICLWSCCKQEDPKEFANVVELTAHLEENFGTVEHWVCDPCLAQGKPCNSCEFMDKKDLDKHLASAHPNQSIGSTPTIRLEVPSECPLCPRKLIYKTRGPDSLYPHVANHMERFVALALPEIGEQYDAYKTRYHDAKIVVSPGERVPERPASQFQYAQPRTAHRPAMRSLRHLIVDPREQPARRRRSPSYPRRMPSRRSDPFRVFFPFLRRASDSDDVWKGDEYRPRGRGRSPRPVIVTPDVPPINREPRGIPRRRPLGSKIRVVSPPPEPLYKEEPMRPRRGMSPASPSLSPRNPGTIRHPVIIHQESKPRPSPIPSSSSSGYQFRNPWRNRSPSPGPSNWHRKGPRPSPSSSPGPPKPQEEPQPQLSPVGVPSTDAPAAPLTPPRKRERRPRERSPSIERVQIRKTRSTPTVPVEVHNPPAPDSSPKPVPASSTPSPGSGPRHVQFSDIVDHLSISGESNVPSSPTGPPRFYRQFGSASRRRSPTPGPTPRLGGGRGRSSSERIRYVYRPEGITPPLSRATDICEVEPGRRSSSSGRAGRGVLDGSGLRVEGRRGRGMGREELGRSARPRIISLSPPRGRWRPRVGGTERYGGFESGDGRVVRDQGGSARFNGSFVSVPAPQLGAVAIKSAVSKSNLPTEKITDVYMGNVLQGSVGQAPARQASIFAGLAPTVEAMTVNKVCASGLKAVALAAQNIQLGLAEAQVAGGMENMSRVPYYMPRSSQLPPFGEIKLEDGLIKDGLWDVYNQIHMGICAEQTAKKYEVSREEQDEYAIRSYERAQKAWAEGLFGEEIAPVTVKGKKGDTVVERDESFENLKADKLRGLKPAFLRDGTGTVTAGNASTMNDGASAVVVASRELAREFGTGNRALARIVSTADAAIDPVDFPVAPAKAVPIALERAGISKEQVAVWEFNEAFAAVIKANEKILGLQNARVNPLGGAISLGHALGSSGSRILVTLLHQLQPGEYGVAAICNGGGAASAMVVQKLDRVD</sequence>
<feature type="compositionally biased region" description="Basic and acidic residues" evidence="13">
    <location>
        <begin position="566"/>
        <end position="575"/>
    </location>
</feature>
<reference evidence="16 17" key="1">
    <citation type="submission" date="2016-09" db="EMBL/GenBank/DDBJ databases">
        <title>Aspergillus awamori IFM 58123T.</title>
        <authorList>
            <person name="Kusuya Y."/>
            <person name="Shimizu M."/>
            <person name="Takahashi H."/>
            <person name="Yaguchi T."/>
        </authorList>
    </citation>
    <scope>NUCLEOTIDE SEQUENCE [LARGE SCALE GENOMIC DNA]</scope>
    <source>
        <strain evidence="16 17">IFM 58123</strain>
    </source>
</reference>
<dbReference type="GO" id="GO:0046872">
    <property type="term" value="F:metal ion binding"/>
    <property type="evidence" value="ECO:0007669"/>
    <property type="project" value="UniProtKB-KW"/>
</dbReference>
<dbReference type="EC" id="2.3.1.9" evidence="5"/>
<comment type="subcellular location">
    <subcellularLocation>
        <location evidence="2">Mitochondrion</location>
    </subcellularLocation>
</comment>
<evidence type="ECO:0000313" key="16">
    <source>
        <dbReference type="EMBL" id="GCB27239.1"/>
    </source>
</evidence>
<comment type="subunit">
    <text evidence="4">Homotetramer.</text>
</comment>
<feature type="compositionally biased region" description="Low complexity" evidence="13">
    <location>
        <begin position="781"/>
        <end position="792"/>
    </location>
</feature>
<feature type="region of interest" description="Disordered" evidence="13">
    <location>
        <begin position="923"/>
        <end position="950"/>
    </location>
</feature>
<feature type="compositionally biased region" description="Pro residues" evidence="13">
    <location>
        <begin position="697"/>
        <end position="708"/>
    </location>
</feature>
<feature type="compositionally biased region" description="Polar residues" evidence="13">
    <location>
        <begin position="280"/>
        <end position="289"/>
    </location>
</feature>
<feature type="region of interest" description="Disordered" evidence="13">
    <location>
        <begin position="255"/>
        <end position="289"/>
    </location>
</feature>
<dbReference type="EMBL" id="BDHI01000028">
    <property type="protein sequence ID" value="GCB27239.1"/>
    <property type="molecule type" value="Genomic_DNA"/>
</dbReference>
<comment type="similarity">
    <text evidence="3">Belongs to the thiolase-like superfamily. Thiolase family.</text>
</comment>
<evidence type="ECO:0000256" key="3">
    <source>
        <dbReference type="ARBA" id="ARBA00010982"/>
    </source>
</evidence>
<evidence type="ECO:0000256" key="4">
    <source>
        <dbReference type="ARBA" id="ARBA00011881"/>
    </source>
</evidence>
<feature type="domain" description="Thiolase C-terminal" evidence="15">
    <location>
        <begin position="1219"/>
        <end position="1337"/>
    </location>
</feature>
<protein>
    <recommendedName>
        <fullName evidence="5">acetyl-CoA C-acetyltransferase</fullName>
        <ecNumber evidence="5">2.3.1.9</ecNumber>
    </recommendedName>
</protein>
<evidence type="ECO:0000256" key="6">
    <source>
        <dbReference type="ARBA" id="ARBA00022679"/>
    </source>
</evidence>
<dbReference type="InterPro" id="IPR020610">
    <property type="entry name" value="Thiolase_AS"/>
</dbReference>
<evidence type="ECO:0000256" key="5">
    <source>
        <dbReference type="ARBA" id="ARBA00012705"/>
    </source>
</evidence>
<keyword evidence="6 16" id="KW-0808">Transferase</keyword>
<gene>
    <name evidence="16" type="ORF">AAWM_10124</name>
</gene>
<keyword evidence="9" id="KW-0630">Potassium</keyword>
<evidence type="ECO:0000259" key="15">
    <source>
        <dbReference type="Pfam" id="PF02803"/>
    </source>
</evidence>
<feature type="compositionally biased region" description="Basic and acidic residues" evidence="13">
    <location>
        <begin position="113"/>
        <end position="122"/>
    </location>
</feature>
<keyword evidence="11" id="KW-0012">Acyltransferase</keyword>
<evidence type="ECO:0000256" key="13">
    <source>
        <dbReference type="SAM" id="MobiDB-lite"/>
    </source>
</evidence>
<evidence type="ECO:0000256" key="9">
    <source>
        <dbReference type="ARBA" id="ARBA00022958"/>
    </source>
</evidence>
<dbReference type="CDD" id="cd00751">
    <property type="entry name" value="thiolase"/>
    <property type="match status" value="1"/>
</dbReference>
<evidence type="ECO:0000313" key="17">
    <source>
        <dbReference type="Proteomes" id="UP000286921"/>
    </source>
</evidence>
<keyword evidence="17" id="KW-1185">Reference proteome</keyword>
<evidence type="ECO:0000259" key="14">
    <source>
        <dbReference type="Pfam" id="PF00108"/>
    </source>
</evidence>
<dbReference type="PROSITE" id="PS00098">
    <property type="entry name" value="THIOLASE_1"/>
    <property type="match status" value="1"/>
</dbReference>
<dbReference type="InterPro" id="IPR020617">
    <property type="entry name" value="Thiolase_C"/>
</dbReference>
<dbReference type="GO" id="GO:0005739">
    <property type="term" value="C:mitochondrion"/>
    <property type="evidence" value="ECO:0007669"/>
    <property type="project" value="UniProtKB-SubCell"/>
</dbReference>
<name>A0A401L6U7_ASPAW</name>
<dbReference type="Proteomes" id="UP000286921">
    <property type="component" value="Unassembled WGS sequence"/>
</dbReference>
<dbReference type="InterPro" id="IPR020616">
    <property type="entry name" value="Thiolase_N"/>
</dbReference>
<dbReference type="FunFam" id="3.40.47.10:FF:000007">
    <property type="entry name" value="acetyl-CoA acetyltransferase, mitochondrial"/>
    <property type="match status" value="1"/>
</dbReference>
<dbReference type="GO" id="GO:0003985">
    <property type="term" value="F:acetyl-CoA C-acetyltransferase activity"/>
    <property type="evidence" value="ECO:0007669"/>
    <property type="project" value="UniProtKB-EC"/>
</dbReference>
<dbReference type="Gene3D" id="3.40.47.10">
    <property type="match status" value="2"/>
</dbReference>
<keyword evidence="10" id="KW-0496">Mitochondrion</keyword>
<dbReference type="PROSITE" id="PS00099">
    <property type="entry name" value="THIOLASE_3"/>
    <property type="match status" value="1"/>
</dbReference>
<dbReference type="InterPro" id="IPR016039">
    <property type="entry name" value="Thiolase-like"/>
</dbReference>
<dbReference type="Pfam" id="PF02803">
    <property type="entry name" value="Thiolase_C"/>
    <property type="match status" value="1"/>
</dbReference>
<evidence type="ECO:0000256" key="2">
    <source>
        <dbReference type="ARBA" id="ARBA00004173"/>
    </source>
</evidence>
<feature type="compositionally biased region" description="Basic and acidic residues" evidence="13">
    <location>
        <begin position="901"/>
        <end position="911"/>
    </location>
</feature>
<feature type="region of interest" description="Disordered" evidence="13">
    <location>
        <begin position="566"/>
        <end position="854"/>
    </location>
</feature>